<protein>
    <submittedName>
        <fullName evidence="2">Uncharacterized protein</fullName>
    </submittedName>
</protein>
<evidence type="ECO:0000313" key="1">
    <source>
        <dbReference type="EMBL" id="XCD03748.1"/>
    </source>
</evidence>
<evidence type="ECO:0000313" key="2">
    <source>
        <dbReference type="EMBL" id="XCD06189.1"/>
    </source>
</evidence>
<organism evidence="2">
    <name type="scientific">Dulem virus 29</name>
    <dbReference type="NCBI Taxonomy" id="3145747"/>
    <lineage>
        <taxon>Viruses</taxon>
        <taxon>Duplodnaviria</taxon>
        <taxon>Heunggongvirae</taxon>
        <taxon>Uroviricota</taxon>
        <taxon>Caudoviricetes</taxon>
    </lineage>
</organism>
<reference evidence="2" key="1">
    <citation type="submission" date="2024-03" db="EMBL/GenBank/DDBJ databases">
        <title>Diverse circular DNA viruses in blood, oral, and fecal samples of captive lemurs.</title>
        <authorList>
            <person name="Paietta E.N."/>
            <person name="Kraberger S."/>
            <person name="Lund M.C."/>
            <person name="Custer J.M."/>
            <person name="Vargas K.M."/>
            <person name="Ehmke E.E."/>
            <person name="Yoder A.D."/>
            <person name="Varsani A."/>
        </authorList>
    </citation>
    <scope>NUCLEOTIDE SEQUENCE</scope>
    <source>
        <strain evidence="1">Duke_21_2</strain>
        <strain evidence="2">Duke_25FS_5</strain>
    </source>
</reference>
<name>A0AAU8B2W7_9CAUD</name>
<accession>A0AAU8B2W7</accession>
<dbReference type="EMBL" id="PP511642">
    <property type="protein sequence ID" value="XCD06189.1"/>
    <property type="molecule type" value="Genomic_DNA"/>
</dbReference>
<dbReference type="EMBL" id="PP511380">
    <property type="protein sequence ID" value="XCD03748.1"/>
    <property type="molecule type" value="Genomic_DNA"/>
</dbReference>
<sequence length="125" mass="12899">MKIFQAQIKEKKLLITAPGLMPTPVEGVGIPTLGQGGDSTGILIISESESMYIPNKTPDLSDNIDYIIAACNSIISALNSISGGVLDANAGGAITTGNFKSGIQSGVDGINQAINNLNNLKGRLK</sequence>
<proteinExistence type="predicted"/>